<dbReference type="PANTHER" id="PTHR37425:SF1">
    <property type="entry name" value="OUTER MEMBRANE PROTEIN"/>
    <property type="match status" value="1"/>
</dbReference>
<keyword evidence="9" id="KW-0961">Cell wall biogenesis/degradation</keyword>
<name>A0A1Q8ZQ88_9HYPH</name>
<dbReference type="CDD" id="cd14844">
    <property type="entry name" value="Zn-DD-carboxypeptidase_like"/>
    <property type="match status" value="1"/>
</dbReference>
<sequence length="642" mass="68086">MQISGVFVSPNGQGGRLSRLAVLWASMSRSALMACVLVVMAMSGLFASAQTAAAETRSLKIYFVHTGEKQDIIFKRNGRYDPKGLQALNTILRDWRRNEATKMDPRLFDLVWSVYKQSRSSGYIYVVSGYRSPATNAMLRSRSRGVAKESQHMHGTAMDFFIPGTPLKTLRDIGLKMQAGGVGYYPNSGSPFVHMDVAGVRSWPRLPRDELVRLFPDGKTLHIPADGRPLPGYQVAMEEYKRRLGSQQILMADSSSSSHRKSKNLFAMLFGGGDEDEGDEDVAPAKATAPPPVARQQQQELTNPSPVVVASAAPAPPMPDISAPVPLSRPTSTQGNDSLAVALYSPGGRNAAEDALQKVASNQPTSIPFGKAQPDAGDGYQDLSEYKIPVPTMLDTRGMKGDAENVMTASLAPGSLPPVEDGVMRIPVPAGRPALADAIAATMPQQDVASANAQHEPATVEEAMLSPAAAKALEMSEAASNKVATVTPLDRPSENTAAQVAAVPEPRPYIVAPAASTPKQELASLEPVSPSTKRRSGEFGDVFDQPKAAAQAIEASVPVKGARPGPSEAEVATRGMSGGKVLTRAMLSQWAMAKNHIEAPSAVSRGGRVVIDPPASASAQALPVGFSDKAPRIDPARFGAIR</sequence>
<evidence type="ECO:0000256" key="12">
    <source>
        <dbReference type="SAM" id="MobiDB-lite"/>
    </source>
</evidence>
<dbReference type="GO" id="GO:0071555">
    <property type="term" value="P:cell wall organization"/>
    <property type="evidence" value="ECO:0007669"/>
    <property type="project" value="UniProtKB-KW"/>
</dbReference>
<evidence type="ECO:0000256" key="6">
    <source>
        <dbReference type="ARBA" id="ARBA00022801"/>
    </source>
</evidence>
<evidence type="ECO:0000256" key="4">
    <source>
        <dbReference type="ARBA" id="ARBA00022723"/>
    </source>
</evidence>
<keyword evidence="13" id="KW-1133">Transmembrane helix</keyword>
<evidence type="ECO:0000256" key="13">
    <source>
        <dbReference type="SAM" id="Phobius"/>
    </source>
</evidence>
<feature type="region of interest" description="Disordered" evidence="12">
    <location>
        <begin position="269"/>
        <end position="304"/>
    </location>
</feature>
<feature type="region of interest" description="Disordered" evidence="12">
    <location>
        <begin position="518"/>
        <end position="540"/>
    </location>
</feature>
<dbReference type="Pfam" id="PF05951">
    <property type="entry name" value="Peptidase_M15_2"/>
    <property type="match status" value="1"/>
</dbReference>
<keyword evidence="5" id="KW-0732">Signal</keyword>
<keyword evidence="4" id="KW-0479">Metal-binding</keyword>
<proteinExistence type="inferred from homology"/>
<evidence type="ECO:0000256" key="7">
    <source>
        <dbReference type="ARBA" id="ARBA00022833"/>
    </source>
</evidence>
<comment type="caution">
    <text evidence="14">The sequence shown here is derived from an EMBL/GenBank/DDBJ whole genome shotgun (WGS) entry which is preliminary data.</text>
</comment>
<keyword evidence="13" id="KW-0472">Membrane</keyword>
<evidence type="ECO:0000256" key="5">
    <source>
        <dbReference type="ARBA" id="ARBA00022729"/>
    </source>
</evidence>
<keyword evidence="13" id="KW-0812">Transmembrane</keyword>
<protein>
    <recommendedName>
        <fullName evidence="11">Murein endopeptidase K</fullName>
    </recommendedName>
</protein>
<evidence type="ECO:0000256" key="10">
    <source>
        <dbReference type="ARBA" id="ARBA00093448"/>
    </source>
</evidence>
<feature type="compositionally biased region" description="Acidic residues" evidence="12">
    <location>
        <begin position="273"/>
        <end position="282"/>
    </location>
</feature>
<evidence type="ECO:0000256" key="3">
    <source>
        <dbReference type="ARBA" id="ARBA00022670"/>
    </source>
</evidence>
<keyword evidence="15" id="KW-1185">Reference proteome</keyword>
<keyword evidence="8" id="KW-0482">Metalloprotease</keyword>
<dbReference type="SUPFAM" id="SSF55166">
    <property type="entry name" value="Hedgehog/DD-peptidase"/>
    <property type="match status" value="1"/>
</dbReference>
<evidence type="ECO:0000313" key="14">
    <source>
        <dbReference type="EMBL" id="OLP44071.1"/>
    </source>
</evidence>
<reference evidence="14 15" key="1">
    <citation type="submission" date="2016-09" db="EMBL/GenBank/DDBJ databases">
        <title>Rhizobium oryziradicis sp. nov., isolated from the root of rice.</title>
        <authorList>
            <person name="Zhao J."/>
            <person name="Zhang X."/>
        </authorList>
    </citation>
    <scope>NUCLEOTIDE SEQUENCE [LARGE SCALE GENOMIC DNA]</scope>
    <source>
        <strain evidence="14 15">N19</strain>
    </source>
</reference>
<evidence type="ECO:0000256" key="2">
    <source>
        <dbReference type="ARBA" id="ARBA00004776"/>
    </source>
</evidence>
<comment type="similarity">
    <text evidence="10">Belongs to the peptidase M15 family.</text>
</comment>
<dbReference type="InterPro" id="IPR010275">
    <property type="entry name" value="MepK"/>
</dbReference>
<dbReference type="EMBL" id="MKIM01000027">
    <property type="protein sequence ID" value="OLP44071.1"/>
    <property type="molecule type" value="Genomic_DNA"/>
</dbReference>
<organism evidence="14 15">
    <name type="scientific">Rhizobium oryziradicis</name>
    <dbReference type="NCBI Taxonomy" id="1867956"/>
    <lineage>
        <taxon>Bacteria</taxon>
        <taxon>Pseudomonadati</taxon>
        <taxon>Pseudomonadota</taxon>
        <taxon>Alphaproteobacteria</taxon>
        <taxon>Hyphomicrobiales</taxon>
        <taxon>Rhizobiaceae</taxon>
        <taxon>Rhizobium/Agrobacterium group</taxon>
        <taxon>Rhizobium</taxon>
    </lineage>
</organism>
<dbReference type="STRING" id="1867956.BJF95_05725"/>
<accession>A0A1Q8ZQ88</accession>
<dbReference type="GO" id="GO:0006508">
    <property type="term" value="P:proteolysis"/>
    <property type="evidence" value="ECO:0007669"/>
    <property type="project" value="UniProtKB-KW"/>
</dbReference>
<keyword evidence="7" id="KW-0862">Zinc</keyword>
<evidence type="ECO:0000256" key="9">
    <source>
        <dbReference type="ARBA" id="ARBA00023316"/>
    </source>
</evidence>
<keyword evidence="3" id="KW-0645">Protease</keyword>
<dbReference type="AlphaFoldDB" id="A0A1Q8ZQ88"/>
<feature type="transmembrane region" description="Helical" evidence="13">
    <location>
        <begin position="21"/>
        <end position="47"/>
    </location>
</feature>
<evidence type="ECO:0000256" key="1">
    <source>
        <dbReference type="ARBA" id="ARBA00001947"/>
    </source>
</evidence>
<dbReference type="Gene3D" id="3.30.1380.10">
    <property type="match status" value="1"/>
</dbReference>
<evidence type="ECO:0000256" key="8">
    <source>
        <dbReference type="ARBA" id="ARBA00023049"/>
    </source>
</evidence>
<comment type="cofactor">
    <cofactor evidence="1">
        <name>Zn(2+)</name>
        <dbReference type="ChEBI" id="CHEBI:29105"/>
    </cofactor>
</comment>
<gene>
    <name evidence="14" type="ORF">BJF95_05725</name>
</gene>
<keyword evidence="6" id="KW-0378">Hydrolase</keyword>
<dbReference type="GO" id="GO:0008237">
    <property type="term" value="F:metallopeptidase activity"/>
    <property type="evidence" value="ECO:0007669"/>
    <property type="project" value="UniProtKB-KW"/>
</dbReference>
<feature type="region of interest" description="Disordered" evidence="12">
    <location>
        <begin position="555"/>
        <end position="576"/>
    </location>
</feature>
<dbReference type="PANTHER" id="PTHR37425">
    <property type="match status" value="1"/>
</dbReference>
<comment type="pathway">
    <text evidence="2">Cell wall biogenesis; cell wall polysaccharide biosynthesis.</text>
</comment>
<dbReference type="InterPro" id="IPR009045">
    <property type="entry name" value="Zn_M74/Hedgehog-like"/>
</dbReference>
<dbReference type="GO" id="GO:0046872">
    <property type="term" value="F:metal ion binding"/>
    <property type="evidence" value="ECO:0007669"/>
    <property type="project" value="UniProtKB-KW"/>
</dbReference>
<evidence type="ECO:0000256" key="11">
    <source>
        <dbReference type="ARBA" id="ARBA00093666"/>
    </source>
</evidence>
<dbReference type="Proteomes" id="UP000186894">
    <property type="component" value="Unassembled WGS sequence"/>
</dbReference>
<evidence type="ECO:0000313" key="15">
    <source>
        <dbReference type="Proteomes" id="UP000186894"/>
    </source>
</evidence>